<feature type="transmembrane region" description="Helical" evidence="1">
    <location>
        <begin position="113"/>
        <end position="136"/>
    </location>
</feature>
<dbReference type="RefSeq" id="WP_053570159.1">
    <property type="nucleotide sequence ID" value="NZ_FCNY02000005.1"/>
</dbReference>
<proteinExistence type="predicted"/>
<dbReference type="AlphaFoldDB" id="A0A158GS59"/>
<keyword evidence="1" id="KW-0472">Membrane</keyword>
<dbReference type="EMBL" id="FCNY02000005">
    <property type="protein sequence ID" value="SAL34270.1"/>
    <property type="molecule type" value="Genomic_DNA"/>
</dbReference>
<reference evidence="3" key="1">
    <citation type="submission" date="2016-01" db="EMBL/GenBank/DDBJ databases">
        <authorList>
            <person name="Peeters C."/>
        </authorList>
    </citation>
    <scope>NUCLEOTIDE SEQUENCE [LARGE SCALE GENOMIC DNA]</scope>
</reference>
<keyword evidence="1 2" id="KW-0812">Transmembrane</keyword>
<name>A0A158GS59_CABCO</name>
<gene>
    <name evidence="2" type="ORF">AWB70_02336</name>
</gene>
<sequence length="317" mass="33560">MTPDDIELLAYVDGKLPAPERAALERLLAASPDAALRVKRLEASSLPYAEAFAYQRLPPVPPSLARMIDGIAQAARLDTPGPAHSGRGAGANDDRNIGAPVWHATARVRRTAAAGWLAAAFFAGALACGFALRFGYDDARLVPHQEGAQASAQVSADPAAAPWVEAAAHYQQLYSRETLANVEADAALSQTTLDKIRQDDRLAIGIPDLRAYGLTFKRVQRLQFHGRPLVQIVYLPAQGNPVALCLMHEAQADAMPADRTVASMAVVTWRRAHIGYALIGASGDAALNRLARSLAQGDAASLFGAAEGLRTLVASSS</sequence>
<organism evidence="2 3">
    <name type="scientific">Caballeronia cordobensis</name>
    <name type="common">Burkholderia cordobensis</name>
    <dbReference type="NCBI Taxonomy" id="1353886"/>
    <lineage>
        <taxon>Bacteria</taxon>
        <taxon>Pseudomonadati</taxon>
        <taxon>Pseudomonadota</taxon>
        <taxon>Betaproteobacteria</taxon>
        <taxon>Burkholderiales</taxon>
        <taxon>Burkholderiaceae</taxon>
        <taxon>Caballeronia</taxon>
    </lineage>
</organism>
<keyword evidence="3" id="KW-1185">Reference proteome</keyword>
<protein>
    <submittedName>
        <fullName evidence="2">Transmembrane anti-sigma factor</fullName>
    </submittedName>
</protein>
<evidence type="ECO:0000313" key="3">
    <source>
        <dbReference type="Proteomes" id="UP000054740"/>
    </source>
</evidence>
<evidence type="ECO:0000313" key="2">
    <source>
        <dbReference type="EMBL" id="SAL34270.1"/>
    </source>
</evidence>
<evidence type="ECO:0000256" key="1">
    <source>
        <dbReference type="SAM" id="Phobius"/>
    </source>
</evidence>
<keyword evidence="1" id="KW-1133">Transmembrane helix</keyword>
<dbReference type="Proteomes" id="UP000054740">
    <property type="component" value="Unassembled WGS sequence"/>
</dbReference>
<accession>A0A158GS59</accession>